<dbReference type="EMBL" id="CP000252">
    <property type="protein sequence ID" value="ABC76642.1"/>
    <property type="molecule type" value="Genomic_DNA"/>
</dbReference>
<dbReference type="STRING" id="56780.SYN_03430"/>
<sequence>MISVNYYRLKKMFYMAVSRNALNMLRFCRILRGHFEGFRCSGPLDPPAEIRVSQTGMAPKTFFS</sequence>
<reference evidence="1 2" key="1">
    <citation type="journal article" date="2007" name="Proc. Natl. Acad. Sci. U.S.A.">
        <title>The genome of Syntrophus aciditrophicus: life at the thermodynamic limit of microbial growth.</title>
        <authorList>
            <person name="McInerney M.J."/>
            <person name="Rohlin L."/>
            <person name="Mouttaki H."/>
            <person name="Kim U."/>
            <person name="Krupp R.S."/>
            <person name="Rios-Hernandez L."/>
            <person name="Sieber J."/>
            <person name="Struchtemeyer C.G."/>
            <person name="Bhattacharyya A."/>
            <person name="Campbell J.W."/>
            <person name="Gunsalus R.P."/>
        </authorList>
    </citation>
    <scope>NUCLEOTIDE SEQUENCE [LARGE SCALE GENOMIC DNA]</scope>
    <source>
        <strain evidence="1 2">SB</strain>
    </source>
</reference>
<keyword evidence="2" id="KW-1185">Reference proteome</keyword>
<dbReference type="AlphaFoldDB" id="Q2LRC9"/>
<evidence type="ECO:0000313" key="2">
    <source>
        <dbReference type="Proteomes" id="UP000001933"/>
    </source>
</evidence>
<dbReference type="HOGENOM" id="CLU_2866168_0_0_7"/>
<protein>
    <submittedName>
        <fullName evidence="1">Hypothetical cytosolic protein</fullName>
    </submittedName>
</protein>
<dbReference type="KEGG" id="sat:SYN_03430"/>
<organism evidence="1 2">
    <name type="scientific">Syntrophus aciditrophicus (strain SB)</name>
    <dbReference type="NCBI Taxonomy" id="56780"/>
    <lineage>
        <taxon>Bacteria</taxon>
        <taxon>Pseudomonadati</taxon>
        <taxon>Thermodesulfobacteriota</taxon>
        <taxon>Syntrophia</taxon>
        <taxon>Syntrophales</taxon>
        <taxon>Syntrophaceae</taxon>
        <taxon>Syntrophus</taxon>
    </lineage>
</organism>
<gene>
    <name evidence="1" type="ORF">SYN_03430</name>
</gene>
<name>Q2LRC9_SYNAS</name>
<evidence type="ECO:0000313" key="1">
    <source>
        <dbReference type="EMBL" id="ABC76642.1"/>
    </source>
</evidence>
<proteinExistence type="predicted"/>
<accession>Q2LRC9</accession>
<dbReference type="Proteomes" id="UP000001933">
    <property type="component" value="Chromosome"/>
</dbReference>
<dbReference type="InParanoid" id="Q2LRC9"/>